<sequence length="364" mass="42291">MSTPIVKFDNRKSPEFFKELSKRVNQYFKSNGISKYGNWNMKLKTVFMLSLYIAPFVLMVTGVVTNVWLIVLMWALMGVGMAGIGLSVMHDACHGSYSKNKRVNKILGAVLQILGGSDLNWKIQHNVLHHTFTNIDGFDEDIDTNGLMRFSPNQERKRFHKYQVYYAPFLYGLMTFFWVIMKDFQGLIRYRDKDLLKSQGVEFGPSMLKLVISRIVYLGIILTLPILFVNIPWWATLLLFFMMHFIAGLILALIFQPAHVINETEFVVPNEDLSVENHWAIHQMKTTANFANRARLFSWFVGGLNYQVEHHLFPNICHVHYRHISKIVKETAKEYQVPYYEEKTFFGAVRNHFSMINKLGKGTI</sequence>
<dbReference type="Pfam" id="PF00487">
    <property type="entry name" value="FA_desaturase"/>
    <property type="match status" value="1"/>
</dbReference>
<organism evidence="3 4">
    <name type="scientific">Parvicella tangerina</name>
    <dbReference type="NCBI Taxonomy" id="2829795"/>
    <lineage>
        <taxon>Bacteria</taxon>
        <taxon>Pseudomonadati</taxon>
        <taxon>Bacteroidota</taxon>
        <taxon>Flavobacteriia</taxon>
        <taxon>Flavobacteriales</taxon>
        <taxon>Parvicellaceae</taxon>
        <taxon>Parvicella</taxon>
    </lineage>
</organism>
<dbReference type="InterPro" id="IPR012171">
    <property type="entry name" value="Fatty_acid_desaturase"/>
</dbReference>
<feature type="transmembrane region" description="Helical" evidence="1">
    <location>
        <begin position="236"/>
        <end position="255"/>
    </location>
</feature>
<accession>A0A916JLZ4</accession>
<feature type="transmembrane region" description="Helical" evidence="1">
    <location>
        <begin position="43"/>
        <end position="61"/>
    </location>
</feature>
<dbReference type="KEGG" id="ptan:CRYO30217_01395"/>
<keyword evidence="1" id="KW-1133">Transmembrane helix</keyword>
<dbReference type="CDD" id="cd03506">
    <property type="entry name" value="Delta6-FADS-like"/>
    <property type="match status" value="1"/>
</dbReference>
<evidence type="ECO:0000259" key="2">
    <source>
        <dbReference type="Pfam" id="PF00487"/>
    </source>
</evidence>
<keyword evidence="1" id="KW-0472">Membrane</keyword>
<dbReference type="GO" id="GO:0008610">
    <property type="term" value="P:lipid biosynthetic process"/>
    <property type="evidence" value="ECO:0007669"/>
    <property type="project" value="UniProtKB-ARBA"/>
</dbReference>
<reference evidence="3" key="1">
    <citation type="submission" date="2021-04" db="EMBL/GenBank/DDBJ databases">
        <authorList>
            <person name="Rodrigo-Torres L."/>
            <person name="Arahal R. D."/>
            <person name="Lucena T."/>
        </authorList>
    </citation>
    <scope>NUCLEOTIDE SEQUENCE</scope>
    <source>
        <strain evidence="3">AS29M-1</strain>
    </source>
</reference>
<dbReference type="PANTHER" id="PTHR19353:SF19">
    <property type="entry name" value="DELTA(5) FATTY ACID DESATURASE C-RELATED"/>
    <property type="match status" value="1"/>
</dbReference>
<feature type="domain" description="Fatty acid desaturase" evidence="2">
    <location>
        <begin position="67"/>
        <end position="341"/>
    </location>
</feature>
<dbReference type="GO" id="GO:0016020">
    <property type="term" value="C:membrane"/>
    <property type="evidence" value="ECO:0007669"/>
    <property type="project" value="TreeGrafter"/>
</dbReference>
<proteinExistence type="predicted"/>
<dbReference type="GO" id="GO:0016717">
    <property type="term" value="F:oxidoreductase activity, acting on paired donors, with oxidation of a pair of donors resulting in the reduction of molecular oxygen to two molecules of water"/>
    <property type="evidence" value="ECO:0007669"/>
    <property type="project" value="TreeGrafter"/>
</dbReference>
<keyword evidence="1" id="KW-0812">Transmembrane</keyword>
<dbReference type="InterPro" id="IPR005804">
    <property type="entry name" value="FA_desaturase_dom"/>
</dbReference>
<dbReference type="AlphaFoldDB" id="A0A916JLZ4"/>
<feature type="transmembrane region" description="Helical" evidence="1">
    <location>
        <begin position="67"/>
        <end position="89"/>
    </location>
</feature>
<gene>
    <name evidence="3" type="ORF">CRYO30217_01395</name>
</gene>
<protein>
    <recommendedName>
        <fullName evidence="2">Fatty acid desaturase domain-containing protein</fullName>
    </recommendedName>
</protein>
<name>A0A916JLZ4_9FLAO</name>
<evidence type="ECO:0000313" key="3">
    <source>
        <dbReference type="EMBL" id="CAG5080612.1"/>
    </source>
</evidence>
<evidence type="ECO:0000313" key="4">
    <source>
        <dbReference type="Proteomes" id="UP000683507"/>
    </source>
</evidence>
<keyword evidence="4" id="KW-1185">Reference proteome</keyword>
<dbReference type="PIRSF" id="PIRSF015921">
    <property type="entry name" value="FA_sphinglp_des"/>
    <property type="match status" value="1"/>
</dbReference>
<dbReference type="RefSeq" id="WP_258541596.1">
    <property type="nucleotide sequence ID" value="NZ_OU015584.1"/>
</dbReference>
<dbReference type="PANTHER" id="PTHR19353">
    <property type="entry name" value="FATTY ACID DESATURASE 2"/>
    <property type="match status" value="1"/>
</dbReference>
<feature type="transmembrane region" description="Helical" evidence="1">
    <location>
        <begin position="164"/>
        <end position="181"/>
    </location>
</feature>
<dbReference type="EMBL" id="OU015584">
    <property type="protein sequence ID" value="CAG5080612.1"/>
    <property type="molecule type" value="Genomic_DNA"/>
</dbReference>
<dbReference type="Proteomes" id="UP000683507">
    <property type="component" value="Chromosome"/>
</dbReference>
<evidence type="ECO:0000256" key="1">
    <source>
        <dbReference type="SAM" id="Phobius"/>
    </source>
</evidence>
<feature type="transmembrane region" description="Helical" evidence="1">
    <location>
        <begin position="211"/>
        <end position="229"/>
    </location>
</feature>